<keyword evidence="2 4" id="KW-0732">Signal</keyword>
<dbReference type="EMBL" id="JBHUGH010000001">
    <property type="protein sequence ID" value="MFD1910911.1"/>
    <property type="molecule type" value="Genomic_DNA"/>
</dbReference>
<evidence type="ECO:0000256" key="4">
    <source>
        <dbReference type="SAM" id="SignalP"/>
    </source>
</evidence>
<feature type="signal peptide" evidence="4">
    <location>
        <begin position="1"/>
        <end position="19"/>
    </location>
</feature>
<comment type="caution">
    <text evidence="5">The sequence shown here is derived from an EMBL/GenBank/DDBJ whole genome shotgun (WGS) entry which is preliminary data.</text>
</comment>
<gene>
    <name evidence="5" type="ORF">ACFSGJ_01620</name>
</gene>
<dbReference type="InterPro" id="IPR018389">
    <property type="entry name" value="DctP_fam"/>
</dbReference>
<dbReference type="RefSeq" id="WP_390258924.1">
    <property type="nucleotide sequence ID" value="NZ_JBHUGH010000001.1"/>
</dbReference>
<name>A0ABW4S077_9RHOB</name>
<protein>
    <submittedName>
        <fullName evidence="5">TRAP transporter substrate-binding protein</fullName>
    </submittedName>
</protein>
<dbReference type="PANTHER" id="PTHR33376:SF4">
    <property type="entry name" value="SIALIC ACID-BINDING PERIPLASMIC PROTEIN SIAP"/>
    <property type="match status" value="1"/>
</dbReference>
<dbReference type="Proteomes" id="UP001597353">
    <property type="component" value="Unassembled WGS sequence"/>
</dbReference>
<evidence type="ECO:0000256" key="3">
    <source>
        <dbReference type="ARBA" id="ARBA00022764"/>
    </source>
</evidence>
<dbReference type="Pfam" id="PF03480">
    <property type="entry name" value="DctP"/>
    <property type="match status" value="1"/>
</dbReference>
<dbReference type="CDD" id="cd13602">
    <property type="entry name" value="PBP2_TRAP_BpDctp6_7"/>
    <property type="match status" value="1"/>
</dbReference>
<dbReference type="Gene3D" id="3.40.190.170">
    <property type="entry name" value="Bacterial extracellular solute-binding protein, family 7"/>
    <property type="match status" value="1"/>
</dbReference>
<accession>A0ABW4S077</accession>
<dbReference type="NCBIfam" id="NF037995">
    <property type="entry name" value="TRAP_S1"/>
    <property type="match status" value="1"/>
</dbReference>
<evidence type="ECO:0000313" key="5">
    <source>
        <dbReference type="EMBL" id="MFD1910911.1"/>
    </source>
</evidence>
<dbReference type="InterPro" id="IPR038404">
    <property type="entry name" value="TRAP_DctP_sf"/>
</dbReference>
<evidence type="ECO:0000256" key="1">
    <source>
        <dbReference type="ARBA" id="ARBA00004418"/>
    </source>
</evidence>
<reference evidence="6" key="1">
    <citation type="journal article" date="2019" name="Int. J. Syst. Evol. Microbiol.">
        <title>The Global Catalogue of Microorganisms (GCM) 10K type strain sequencing project: providing services to taxonomists for standard genome sequencing and annotation.</title>
        <authorList>
            <consortium name="The Broad Institute Genomics Platform"/>
            <consortium name="The Broad Institute Genome Sequencing Center for Infectious Disease"/>
            <person name="Wu L."/>
            <person name="Ma J."/>
        </authorList>
    </citation>
    <scope>NUCLEOTIDE SEQUENCE [LARGE SCALE GENOMIC DNA]</scope>
    <source>
        <strain evidence="6">CGMCC 4.7242</strain>
    </source>
</reference>
<evidence type="ECO:0000256" key="2">
    <source>
        <dbReference type="ARBA" id="ARBA00022729"/>
    </source>
</evidence>
<comment type="subcellular location">
    <subcellularLocation>
        <location evidence="1">Periplasm</location>
    </subcellularLocation>
</comment>
<dbReference type="PANTHER" id="PTHR33376">
    <property type="match status" value="1"/>
</dbReference>
<evidence type="ECO:0000313" key="6">
    <source>
        <dbReference type="Proteomes" id="UP001597353"/>
    </source>
</evidence>
<keyword evidence="3" id="KW-0574">Periplasm</keyword>
<proteinExistence type="predicted"/>
<sequence>MKRLLPGILLAAIAGTASAQTNMDMANEYPPNSIHAETADHFIRVLGEESGGLVIVTPHHGGALGYKSVDHYDAVGDGAVQIATSFSGAWSGINPIFLVSSLPFLATDLDDTRALYEATRPYYAAAMEADNQVFLYATPWPASGFWGRKPVDTVEALRGLKIRSFDTPGTTTLVNAGAAPVQLSWADIVPQLTTNGIDAVLTSADGGASAQFWEYLSDFTEVNYALPLQVTHMNRDAFEALSEEDRAALLEAARQTETFGWDLLSSRVSENYATLAQNGVTVTTEVDPALIASLQAAAEPVVSDWAERVGPDAQALLSAYRAAIAD</sequence>
<keyword evidence="6" id="KW-1185">Reference proteome</keyword>
<organism evidence="5 6">
    <name type="scientific">Halodurantibacterium flavum</name>
    <dbReference type="NCBI Taxonomy" id="1382802"/>
    <lineage>
        <taxon>Bacteria</taxon>
        <taxon>Pseudomonadati</taxon>
        <taxon>Pseudomonadota</taxon>
        <taxon>Alphaproteobacteria</taxon>
        <taxon>Rhodobacterales</taxon>
        <taxon>Paracoccaceae</taxon>
        <taxon>Halodurantibacterium</taxon>
    </lineage>
</organism>
<feature type="chain" id="PRO_5045419127" evidence="4">
    <location>
        <begin position="20"/>
        <end position="326"/>
    </location>
</feature>